<sequence>MGMQSEADACATSNVERTMISKLDTQPLAKPTAAQIASPRVPPGFIGCSRCQKCFPDASFGKWAASARADDSTPSFATPTALDGEQRTPSAAIASGAPAAARKESDYTSAAPSPPQSCDTRAPAAAVEESGGTAHGDRLFRCPPCCMTEDTYAAVEALSTEEREARTLSLQHMQPLLVKLRQHPSAKPFLHPVDPVRLRVPDYYSRVKAPMDLGLIKLRLTKGYYKAPDDLAMDVSRVWANACQFNPAGSIVHRFALECAAFWHEHLHHALSAHAAGAAGAGARKRKTPAPPKRGDGDAHDSAPAVAPPRARTPKVGKRERPTADAPAAHDEQPGGGQRIDAAPKPASCGASSARTLAKGWALELVPEGAPVDGAGLLELAPPPPGQPRVRKAKVRWEPEDISAPHAEKRGAPGAPGAGVGGGGGAPCEPPPVRKQRRSSGGTRCGLQESGRDHSATAQWALHTDPSALADDDTCAAKLDALGRDALGTPRAGRAGVSDGQAPEASSLLASVPSTLYDVAAALPEINVGDNLEGVATDLDDLLDFSPAEIFPSRQDVCGMDMGAHQPASDGALGREGGECGGDGSTGDIDAAAAQPPCDIAARQQLEILLAIDV</sequence>
<evidence type="ECO:0000313" key="6">
    <source>
        <dbReference type="Proteomes" id="UP000751190"/>
    </source>
</evidence>
<dbReference type="EMBL" id="JAGTXO010000013">
    <property type="protein sequence ID" value="KAG8464393.1"/>
    <property type="molecule type" value="Genomic_DNA"/>
</dbReference>
<organism evidence="5 6">
    <name type="scientific">Diacronema lutheri</name>
    <name type="common">Unicellular marine alga</name>
    <name type="synonym">Monochrysis lutheri</name>
    <dbReference type="NCBI Taxonomy" id="2081491"/>
    <lineage>
        <taxon>Eukaryota</taxon>
        <taxon>Haptista</taxon>
        <taxon>Haptophyta</taxon>
        <taxon>Pavlovophyceae</taxon>
        <taxon>Pavlovales</taxon>
        <taxon>Pavlovaceae</taxon>
        <taxon>Diacronema</taxon>
    </lineage>
</organism>
<dbReference type="InterPro" id="IPR001487">
    <property type="entry name" value="Bromodomain"/>
</dbReference>
<dbReference type="InterPro" id="IPR018359">
    <property type="entry name" value="Bromodomain_CS"/>
</dbReference>
<name>A0A8J6CEB5_DIALT</name>
<reference evidence="5" key="1">
    <citation type="submission" date="2021-05" db="EMBL/GenBank/DDBJ databases">
        <title>The genome of the haptophyte Pavlova lutheri (Diacronema luteri, Pavlovales) - a model for lipid biosynthesis in eukaryotic algae.</title>
        <authorList>
            <person name="Hulatt C.J."/>
            <person name="Posewitz M.C."/>
        </authorList>
    </citation>
    <scope>NUCLEOTIDE SEQUENCE</scope>
    <source>
        <strain evidence="5">NIVA-4/92</strain>
    </source>
</reference>
<evidence type="ECO:0000256" key="3">
    <source>
        <dbReference type="SAM" id="MobiDB-lite"/>
    </source>
</evidence>
<accession>A0A8J6CEB5</accession>
<keyword evidence="1 2" id="KW-0103">Bromodomain</keyword>
<protein>
    <recommendedName>
        <fullName evidence="4">Bromo domain-containing protein</fullName>
    </recommendedName>
</protein>
<dbReference type="Proteomes" id="UP000751190">
    <property type="component" value="Unassembled WGS sequence"/>
</dbReference>
<dbReference type="PROSITE" id="PS00633">
    <property type="entry name" value="BROMODOMAIN_1"/>
    <property type="match status" value="1"/>
</dbReference>
<dbReference type="Pfam" id="PF00439">
    <property type="entry name" value="Bromodomain"/>
    <property type="match status" value="1"/>
</dbReference>
<feature type="region of interest" description="Disordered" evidence="3">
    <location>
        <begin position="278"/>
        <end position="351"/>
    </location>
</feature>
<evidence type="ECO:0000256" key="2">
    <source>
        <dbReference type="PROSITE-ProRule" id="PRU00035"/>
    </source>
</evidence>
<comment type="caution">
    <text evidence="5">The sequence shown here is derived from an EMBL/GenBank/DDBJ whole genome shotgun (WGS) entry which is preliminary data.</text>
</comment>
<dbReference type="SMART" id="SM00297">
    <property type="entry name" value="BROMO"/>
    <property type="match status" value="1"/>
</dbReference>
<feature type="compositionally biased region" description="Polar residues" evidence="3">
    <location>
        <begin position="107"/>
        <end position="119"/>
    </location>
</feature>
<feature type="compositionally biased region" description="Low complexity" evidence="3">
    <location>
        <begin position="89"/>
        <end position="100"/>
    </location>
</feature>
<gene>
    <name evidence="5" type="ORF">KFE25_003456</name>
</gene>
<dbReference type="PRINTS" id="PR00503">
    <property type="entry name" value="BROMODOMAIN"/>
</dbReference>
<keyword evidence="6" id="KW-1185">Reference proteome</keyword>
<feature type="compositionally biased region" description="Basic and acidic residues" evidence="3">
    <location>
        <begin position="317"/>
        <end position="333"/>
    </location>
</feature>
<dbReference type="OMA" id="KLNLPXP"/>
<dbReference type="AlphaFoldDB" id="A0A8J6CEB5"/>
<evidence type="ECO:0000259" key="4">
    <source>
        <dbReference type="PROSITE" id="PS50014"/>
    </source>
</evidence>
<dbReference type="SUPFAM" id="SSF47370">
    <property type="entry name" value="Bromodomain"/>
    <property type="match status" value="1"/>
</dbReference>
<evidence type="ECO:0000313" key="5">
    <source>
        <dbReference type="EMBL" id="KAG8464393.1"/>
    </source>
</evidence>
<feature type="domain" description="Bromo" evidence="4">
    <location>
        <begin position="181"/>
        <end position="253"/>
    </location>
</feature>
<dbReference type="PANTHER" id="PTHR45926">
    <property type="entry name" value="OSJNBA0053K19.4 PROTEIN"/>
    <property type="match status" value="1"/>
</dbReference>
<dbReference type="Gene3D" id="1.20.920.10">
    <property type="entry name" value="Bromodomain-like"/>
    <property type="match status" value="1"/>
</dbReference>
<feature type="compositionally biased region" description="Gly residues" evidence="3">
    <location>
        <begin position="414"/>
        <end position="426"/>
    </location>
</feature>
<feature type="region of interest" description="Disordered" evidence="3">
    <location>
        <begin position="67"/>
        <end position="134"/>
    </location>
</feature>
<proteinExistence type="predicted"/>
<evidence type="ECO:0000256" key="1">
    <source>
        <dbReference type="ARBA" id="ARBA00023117"/>
    </source>
</evidence>
<dbReference type="OrthoDB" id="21449at2759"/>
<dbReference type="InterPro" id="IPR036427">
    <property type="entry name" value="Bromodomain-like_sf"/>
</dbReference>
<feature type="region of interest" description="Disordered" evidence="3">
    <location>
        <begin position="402"/>
        <end position="456"/>
    </location>
</feature>
<feature type="region of interest" description="Disordered" evidence="3">
    <location>
        <begin position="567"/>
        <end position="588"/>
    </location>
</feature>
<dbReference type="PROSITE" id="PS50014">
    <property type="entry name" value="BROMODOMAIN_2"/>
    <property type="match status" value="1"/>
</dbReference>